<dbReference type="Proteomes" id="UP000604825">
    <property type="component" value="Unassembled WGS sequence"/>
</dbReference>
<dbReference type="InterPro" id="IPR035992">
    <property type="entry name" value="Ricin_B-like_lectins"/>
</dbReference>
<gene>
    <name evidence="1" type="ORF">NCGR_LOCUS67947</name>
</gene>
<organism evidence="1 2">
    <name type="scientific">Miscanthus lutarioriparius</name>
    <dbReference type="NCBI Taxonomy" id="422564"/>
    <lineage>
        <taxon>Eukaryota</taxon>
        <taxon>Viridiplantae</taxon>
        <taxon>Streptophyta</taxon>
        <taxon>Embryophyta</taxon>
        <taxon>Tracheophyta</taxon>
        <taxon>Spermatophyta</taxon>
        <taxon>Magnoliopsida</taxon>
        <taxon>Liliopsida</taxon>
        <taxon>Poales</taxon>
        <taxon>Poaceae</taxon>
        <taxon>PACMAD clade</taxon>
        <taxon>Panicoideae</taxon>
        <taxon>Andropogonodae</taxon>
        <taxon>Andropogoneae</taxon>
        <taxon>Saccharinae</taxon>
        <taxon>Miscanthus</taxon>
    </lineage>
</organism>
<accession>A0A811SM26</accession>
<dbReference type="PANTHER" id="PTHR31257">
    <property type="entry name" value="RICIN B-LIKE LECTIN EULS3"/>
    <property type="match status" value="1"/>
</dbReference>
<dbReference type="OrthoDB" id="7769065at2759"/>
<dbReference type="PANTHER" id="PTHR31257:SF18">
    <property type="entry name" value="PH DOMAIN-CONTAINING PROTEIN"/>
    <property type="match status" value="1"/>
</dbReference>
<evidence type="ECO:0000313" key="2">
    <source>
        <dbReference type="Proteomes" id="UP000604825"/>
    </source>
</evidence>
<proteinExistence type="predicted"/>
<sequence>MPAGADDRAVWSLLVGYFSSFSLGESLLRLHRFRVARSGRVLGRSSDALEIWDDVDYDYEAKDASSHVSSARATPGPDGRSLCLFCREIWLDDLDHIVSARPLQLNLNLGAADDDRGITVSPLPGLPPELKPGMPTRPISAAGHLWAPYLTITKHYDPSRLEMLRLRLDKDDGLWVEVASIDLPRRKDQGSLAGRRVLQGYAVVGSTILLDCRCNRLTASSPSIAPPTPWLPLPPPRRAGTPVTPQFMSVVFQGNNGSKHEMFVPEHVNILHSTCPQLDMSPSKPNDISEFCFLQRILNGISYCHSLVLDDSAIQINKALYIICQVASRSTVYKITISDGRLGCQGKTLTQSHHIALWTRDGRFAAYEITEQGDSYYLGDEISRPFSWRIFWEIDRTCFDYVGKDTISGAIMFYVVQGGDYNRRGGSPDKLFITTVQVKTERTYNGFKKDLDQLLFRTPGEKGHQPATRKGLPRRRMQSHFMGKKEVTTMRVAMAGACRRTLILPEMPTFKIFCKSESDEGCCLALRDGTLVPADSPDEHQHWFRDTRLSIAMKDEEGNPVFSLVNKATNLAIKHSLGMNHPVRLAKFNPDNYDESLLWTESCDLGKDFGYIRMVHDISLGLDAIRAGGGVHMPDTDSTTVVLSKRAESDTQSWKILYWDDEANATCGGLYAMPTCRIHNKGGEGFSLAVRDGAVCLVPSNPADKYQHWIKDTRYGNRIKDEEGYLGFALINRFSGEAIKFFSGLTDQGFLFLLVYYVPKVKLVPYNPNYVDKSVLWTESCDVEHGFRCIRPLDSINLNFHVFLDDKDHGTNVALRHWSECDNQCWNSQALVRV</sequence>
<dbReference type="EMBL" id="CAJGYO010000846">
    <property type="protein sequence ID" value="CAD6343849.1"/>
    <property type="molecule type" value="Genomic_DNA"/>
</dbReference>
<dbReference type="CDD" id="cd23431">
    <property type="entry name" value="beta-trefoil_Ricin_AtEULS3-like"/>
    <property type="match status" value="2"/>
</dbReference>
<dbReference type="InterPro" id="IPR040249">
    <property type="entry name" value="Ricin_B-like_lectin_EULS3-like"/>
</dbReference>
<protein>
    <submittedName>
        <fullName evidence="1">Uncharacterized protein</fullName>
    </submittedName>
</protein>
<name>A0A811SM26_9POAL</name>
<comment type="caution">
    <text evidence="1">The sequence shown here is derived from an EMBL/GenBank/DDBJ whole genome shotgun (WGS) entry which is preliminary data.</text>
</comment>
<reference evidence="1" key="1">
    <citation type="submission" date="2020-10" db="EMBL/GenBank/DDBJ databases">
        <authorList>
            <person name="Han B."/>
            <person name="Lu T."/>
            <person name="Zhao Q."/>
            <person name="Huang X."/>
            <person name="Zhao Y."/>
        </authorList>
    </citation>
    <scope>NUCLEOTIDE SEQUENCE</scope>
</reference>
<evidence type="ECO:0000313" key="1">
    <source>
        <dbReference type="EMBL" id="CAD6343849.1"/>
    </source>
</evidence>
<dbReference type="SUPFAM" id="SSF50370">
    <property type="entry name" value="Ricin B-like lectins"/>
    <property type="match status" value="2"/>
</dbReference>
<keyword evidence="2" id="KW-1185">Reference proteome</keyword>
<dbReference type="AlphaFoldDB" id="A0A811SM26"/>